<gene>
    <name evidence="5" type="ORF">C8Q71DRAFT_540090</name>
</gene>
<keyword evidence="2" id="KW-0808">Transferase</keyword>
<reference evidence="5 6" key="1">
    <citation type="journal article" date="2021" name="Environ. Microbiol.">
        <title>Gene family expansions and transcriptome signatures uncover fungal adaptations to wood decay.</title>
        <authorList>
            <person name="Hage H."/>
            <person name="Miyauchi S."/>
            <person name="Viragh M."/>
            <person name="Drula E."/>
            <person name="Min B."/>
            <person name="Chaduli D."/>
            <person name="Navarro D."/>
            <person name="Favel A."/>
            <person name="Norest M."/>
            <person name="Lesage-Meessen L."/>
            <person name="Balint B."/>
            <person name="Merenyi Z."/>
            <person name="de Eugenio L."/>
            <person name="Morin E."/>
            <person name="Martinez A.T."/>
            <person name="Baldrian P."/>
            <person name="Stursova M."/>
            <person name="Martinez M.J."/>
            <person name="Novotny C."/>
            <person name="Magnuson J.K."/>
            <person name="Spatafora J.W."/>
            <person name="Maurice S."/>
            <person name="Pangilinan J."/>
            <person name="Andreopoulos W."/>
            <person name="LaButti K."/>
            <person name="Hundley H."/>
            <person name="Na H."/>
            <person name="Kuo A."/>
            <person name="Barry K."/>
            <person name="Lipzen A."/>
            <person name="Henrissat B."/>
            <person name="Riley R."/>
            <person name="Ahrendt S."/>
            <person name="Nagy L.G."/>
            <person name="Grigoriev I.V."/>
            <person name="Martin F."/>
            <person name="Rosso M.N."/>
        </authorList>
    </citation>
    <scope>NUCLEOTIDE SEQUENCE [LARGE SCALE GENOMIC DNA]</scope>
    <source>
        <strain evidence="5 6">CIRM-BRFM 1785</strain>
    </source>
</reference>
<dbReference type="Gene3D" id="3.10.490.10">
    <property type="entry name" value="Gamma-glutamyl cyclotransferase-like"/>
    <property type="match status" value="1"/>
</dbReference>
<comment type="similarity">
    <text evidence="1">Belongs to the gamma-glutamylcyclotransferase family.</text>
</comment>
<dbReference type="PANTHER" id="PTHR31544:SF2">
    <property type="entry name" value="AIG2-LIKE PROTEIN D"/>
    <property type="match status" value="1"/>
</dbReference>
<dbReference type="RefSeq" id="XP_047780561.1">
    <property type="nucleotide sequence ID" value="XM_047919224.1"/>
</dbReference>
<evidence type="ECO:0000256" key="2">
    <source>
        <dbReference type="ARBA" id="ARBA00022679"/>
    </source>
</evidence>
<dbReference type="SUPFAM" id="SSF110857">
    <property type="entry name" value="Gamma-glutamyl cyclotransferase-like"/>
    <property type="match status" value="1"/>
</dbReference>
<dbReference type="InterPro" id="IPR036568">
    <property type="entry name" value="GGCT-like_sf"/>
</dbReference>
<evidence type="ECO:0000256" key="1">
    <source>
        <dbReference type="ARBA" id="ARBA00008861"/>
    </source>
</evidence>
<evidence type="ECO:0000256" key="3">
    <source>
        <dbReference type="ARBA" id="ARBA00030602"/>
    </source>
</evidence>
<sequence>MSRTYTAFFYGTLLHPAILCRVIGHKGQKLEICPALLIDYTRHQIKHADYPAVLPYSRSRALYEHDLASEERVVRGTLVKGLEQPDIELLDTFEGDEYTREDVPAYPLGPFVPLSSPESAAAAPLGTPPPLPPLDTLGPPVPAQTYVWAQPVSQLSPTIWEYADFVRDSAHKWVGVGADANADYVEVDRRRAMNGRIAADEVTSIVVEKE</sequence>
<dbReference type="CDD" id="cd06661">
    <property type="entry name" value="GGCT_like"/>
    <property type="match status" value="1"/>
</dbReference>
<dbReference type="GeneID" id="71999956"/>
<evidence type="ECO:0000313" key="5">
    <source>
        <dbReference type="EMBL" id="KAH9838646.1"/>
    </source>
</evidence>
<comment type="caution">
    <text evidence="5">The sequence shown here is derived from an EMBL/GenBank/DDBJ whole genome shotgun (WGS) entry which is preliminary data.</text>
</comment>
<feature type="domain" description="Gamma-glutamylcyclotransferase AIG2-like" evidence="4">
    <location>
        <begin position="8"/>
        <end position="104"/>
    </location>
</feature>
<dbReference type="EMBL" id="JADCUA010000007">
    <property type="protein sequence ID" value="KAH9838646.1"/>
    <property type="molecule type" value="Genomic_DNA"/>
</dbReference>
<dbReference type="PANTHER" id="PTHR31544">
    <property type="entry name" value="AIG2-LIKE PROTEIN D"/>
    <property type="match status" value="1"/>
</dbReference>
<evidence type="ECO:0000259" key="4">
    <source>
        <dbReference type="Pfam" id="PF06094"/>
    </source>
</evidence>
<proteinExistence type="inferred from homology"/>
<dbReference type="Proteomes" id="UP000814176">
    <property type="component" value="Unassembled WGS sequence"/>
</dbReference>
<dbReference type="InterPro" id="IPR009288">
    <property type="entry name" value="AIG2-like_dom"/>
</dbReference>
<accession>A0ABQ8KLY9</accession>
<evidence type="ECO:0000313" key="6">
    <source>
        <dbReference type="Proteomes" id="UP000814176"/>
    </source>
</evidence>
<dbReference type="InterPro" id="IPR045038">
    <property type="entry name" value="AIG2-like"/>
</dbReference>
<name>A0ABQ8KLY9_9APHY</name>
<protein>
    <recommendedName>
        <fullName evidence="3">Putative gamma-glutamylcyclotransferase</fullName>
    </recommendedName>
</protein>
<organism evidence="5 6">
    <name type="scientific">Rhodofomes roseus</name>
    <dbReference type="NCBI Taxonomy" id="34475"/>
    <lineage>
        <taxon>Eukaryota</taxon>
        <taxon>Fungi</taxon>
        <taxon>Dikarya</taxon>
        <taxon>Basidiomycota</taxon>
        <taxon>Agaricomycotina</taxon>
        <taxon>Agaricomycetes</taxon>
        <taxon>Polyporales</taxon>
        <taxon>Rhodofomes</taxon>
    </lineage>
</organism>
<dbReference type="InterPro" id="IPR013024">
    <property type="entry name" value="GGCT-like"/>
</dbReference>
<keyword evidence="6" id="KW-1185">Reference proteome</keyword>
<dbReference type="Pfam" id="PF06094">
    <property type="entry name" value="GGACT"/>
    <property type="match status" value="1"/>
</dbReference>